<evidence type="ECO:0000313" key="4">
    <source>
        <dbReference type="EMBL" id="MBB5892912.1"/>
    </source>
</evidence>
<accession>A0A7W9NGV9</accession>
<dbReference type="Proteomes" id="UP000585638">
    <property type="component" value="Unassembled WGS sequence"/>
</dbReference>
<feature type="domain" description="Capsule synthesis protein CapA" evidence="3">
    <location>
        <begin position="114"/>
        <end position="427"/>
    </location>
</feature>
<sequence length="772" mass="82172">MAAVGKRLSLFLIVVLVVGGVAIVPNLVGGCLWRCPPDGEVTAAGAVPAVTVRVVDEVGKPLAEPQKVQLGNGPVMTVAAAPGHIAEPVILGLEDAGRTIDVRLLSDNGGKRFVVNAAGDVMFGRRYQSGALIPANDAAAGARSVVDAVAPAFRLADLSTVNLETVVSSAASTNAYPKKRFILESPPASVDGLKALGVTVPLLANNHTRDFLDGGVADTEKALSAAGFPVVGTTVGDEPEKPFQAKVHGTDVAVLAYTSVDGSYVNDSYPKTGAPTSDDDAWQYQPRSWGYGRIPTEDRTIGQAWTLYEKLARADQAAAWDSLTRVYPEIQDWVARRGHGGAARWDDTASPAQINAVAKQSQLTIVEMHTGFQFQSASAKDTRAMARAAIDAGADIVICHHPHVLQGFEFYKGHLIAYSMGNFVFDQDFMSTFSSAFLRTVWDGDRLVEARLVPVEIDGYRPELASGAAARRTVLGVWADSRRPVQTQRGPGGAVLTVPTPRDADTQPAQFQADHGTALITADAPKPTPVKVEAGPHAVTKIGFDGLIDPRQPVKDLDLGRDLFGWGSFEDNTVNGRPDGDTHWSSDVVGNGALGQAGYLRVEGAGGAEKLDRPVARIPLPRHREENADGTPLDPEPTYTLRAKVRAVNGATPLIRLTPYHFDDSDPTEDPESTPLRDVNRPLSVPSDGQWHEVSVDLKPADLGEKGNMVLLRLGLAATRAGSVAGQAVDFDDVSFVEWRPAATVPDEASAYDFVRNGGNEPVALTFNGYAY</sequence>
<comment type="similarity">
    <text evidence="1">Belongs to the CapA family.</text>
</comment>
<dbReference type="AlphaFoldDB" id="A0A7W9NGV9"/>
<evidence type="ECO:0000256" key="2">
    <source>
        <dbReference type="SAM" id="MobiDB-lite"/>
    </source>
</evidence>
<dbReference type="InterPro" id="IPR029052">
    <property type="entry name" value="Metallo-depent_PP-like"/>
</dbReference>
<dbReference type="PROSITE" id="PS51257">
    <property type="entry name" value="PROKAR_LIPOPROTEIN"/>
    <property type="match status" value="1"/>
</dbReference>
<dbReference type="Gene3D" id="3.60.21.10">
    <property type="match status" value="1"/>
</dbReference>
<evidence type="ECO:0000259" key="3">
    <source>
        <dbReference type="SMART" id="SM00854"/>
    </source>
</evidence>
<reference evidence="4 5" key="1">
    <citation type="submission" date="2020-08" db="EMBL/GenBank/DDBJ databases">
        <title>Sequencing the genomes of 1000 actinobacteria strains.</title>
        <authorList>
            <person name="Klenk H.-P."/>
        </authorList>
    </citation>
    <scope>NUCLEOTIDE SEQUENCE [LARGE SCALE GENOMIC DNA]</scope>
    <source>
        <strain evidence="4 5">DSM 43851</strain>
    </source>
</reference>
<name>A0A7W9NGV9_9PSEU</name>
<evidence type="ECO:0000256" key="1">
    <source>
        <dbReference type="ARBA" id="ARBA00005662"/>
    </source>
</evidence>
<keyword evidence="5" id="KW-1185">Reference proteome</keyword>
<gene>
    <name evidence="4" type="ORF">BJ998_004108</name>
</gene>
<protein>
    <submittedName>
        <fullName evidence="4">Poly-gamma-glutamate capsule biosynthesis protein CapA/YwtB (Metallophosphatase superfamily)</fullName>
    </submittedName>
</protein>
<dbReference type="SUPFAM" id="SSF56300">
    <property type="entry name" value="Metallo-dependent phosphatases"/>
    <property type="match status" value="1"/>
</dbReference>
<dbReference type="Pfam" id="PF09587">
    <property type="entry name" value="PGA_cap"/>
    <property type="match status" value="1"/>
</dbReference>
<dbReference type="RefSeq" id="WP_184863937.1">
    <property type="nucleotide sequence ID" value="NZ_BAAAWY010000001.1"/>
</dbReference>
<dbReference type="InterPro" id="IPR052169">
    <property type="entry name" value="CW_Biosynth-Accessory"/>
</dbReference>
<dbReference type="SMART" id="SM00854">
    <property type="entry name" value="PGA_cap"/>
    <property type="match status" value="1"/>
</dbReference>
<organism evidence="4 5">
    <name type="scientific">Kutzneria kofuensis</name>
    <dbReference type="NCBI Taxonomy" id="103725"/>
    <lineage>
        <taxon>Bacteria</taxon>
        <taxon>Bacillati</taxon>
        <taxon>Actinomycetota</taxon>
        <taxon>Actinomycetes</taxon>
        <taxon>Pseudonocardiales</taxon>
        <taxon>Pseudonocardiaceae</taxon>
        <taxon>Kutzneria</taxon>
    </lineage>
</organism>
<dbReference type="InterPro" id="IPR019079">
    <property type="entry name" value="Capsule_synth_CapA"/>
</dbReference>
<feature type="region of interest" description="Disordered" evidence="2">
    <location>
        <begin position="658"/>
        <end position="688"/>
    </location>
</feature>
<comment type="caution">
    <text evidence="4">The sequence shown here is derived from an EMBL/GenBank/DDBJ whole genome shotgun (WGS) entry which is preliminary data.</text>
</comment>
<dbReference type="EMBL" id="JACHIR010000001">
    <property type="protein sequence ID" value="MBB5892912.1"/>
    <property type="molecule type" value="Genomic_DNA"/>
</dbReference>
<evidence type="ECO:0000313" key="5">
    <source>
        <dbReference type="Proteomes" id="UP000585638"/>
    </source>
</evidence>
<dbReference type="CDD" id="cd07381">
    <property type="entry name" value="MPP_CapA"/>
    <property type="match status" value="1"/>
</dbReference>
<proteinExistence type="inferred from homology"/>
<dbReference type="PANTHER" id="PTHR33393:SF11">
    <property type="entry name" value="POLYGLUTAMINE SYNTHESIS ACCESSORY PROTEIN RV0574C-RELATED"/>
    <property type="match status" value="1"/>
</dbReference>
<dbReference type="PANTHER" id="PTHR33393">
    <property type="entry name" value="POLYGLUTAMINE SYNTHESIS ACCESSORY PROTEIN RV0574C-RELATED"/>
    <property type="match status" value="1"/>
</dbReference>